<proteinExistence type="predicted"/>
<dbReference type="Proteomes" id="UP001054945">
    <property type="component" value="Unassembled WGS sequence"/>
</dbReference>
<reference evidence="1 2" key="1">
    <citation type="submission" date="2021-06" db="EMBL/GenBank/DDBJ databases">
        <title>Caerostris extrusa draft genome.</title>
        <authorList>
            <person name="Kono N."/>
            <person name="Arakawa K."/>
        </authorList>
    </citation>
    <scope>NUCLEOTIDE SEQUENCE [LARGE SCALE GENOMIC DNA]</scope>
</reference>
<comment type="caution">
    <text evidence="1">The sequence shown here is derived from an EMBL/GenBank/DDBJ whole genome shotgun (WGS) entry which is preliminary data.</text>
</comment>
<evidence type="ECO:0000313" key="1">
    <source>
        <dbReference type="EMBL" id="GIY75828.1"/>
    </source>
</evidence>
<accession>A0AAV4W2C8</accession>
<dbReference type="AlphaFoldDB" id="A0AAV4W2C8"/>
<gene>
    <name evidence="1" type="ORF">CEXT_719611</name>
</gene>
<dbReference type="EMBL" id="BPLR01015396">
    <property type="protein sequence ID" value="GIY75828.1"/>
    <property type="molecule type" value="Genomic_DNA"/>
</dbReference>
<sequence>MGTVSISSVLGTSNEISNLTPTPTPWSLQRDTSLEKYRLGSLSQNLLWNANETKCAVHTQGQLVSLEQKIAKSVIASE</sequence>
<evidence type="ECO:0000313" key="2">
    <source>
        <dbReference type="Proteomes" id="UP001054945"/>
    </source>
</evidence>
<keyword evidence="2" id="KW-1185">Reference proteome</keyword>
<organism evidence="1 2">
    <name type="scientific">Caerostris extrusa</name>
    <name type="common">Bark spider</name>
    <name type="synonym">Caerostris bankana</name>
    <dbReference type="NCBI Taxonomy" id="172846"/>
    <lineage>
        <taxon>Eukaryota</taxon>
        <taxon>Metazoa</taxon>
        <taxon>Ecdysozoa</taxon>
        <taxon>Arthropoda</taxon>
        <taxon>Chelicerata</taxon>
        <taxon>Arachnida</taxon>
        <taxon>Araneae</taxon>
        <taxon>Araneomorphae</taxon>
        <taxon>Entelegynae</taxon>
        <taxon>Araneoidea</taxon>
        <taxon>Araneidae</taxon>
        <taxon>Caerostris</taxon>
    </lineage>
</organism>
<name>A0AAV4W2C8_CAEEX</name>
<protein>
    <submittedName>
        <fullName evidence="1">Uncharacterized protein</fullName>
    </submittedName>
</protein>